<dbReference type="Pfam" id="PF00583">
    <property type="entry name" value="Acetyltransf_1"/>
    <property type="match status" value="1"/>
</dbReference>
<feature type="domain" description="N-acetyltransferase" evidence="3">
    <location>
        <begin position="1"/>
        <end position="158"/>
    </location>
</feature>
<accession>A0A2S7T8W2</accession>
<dbReference type="InterPro" id="IPR000182">
    <property type="entry name" value="GNAT_dom"/>
</dbReference>
<dbReference type="Gene3D" id="3.40.630.30">
    <property type="match status" value="1"/>
</dbReference>
<dbReference type="Proteomes" id="UP000239366">
    <property type="component" value="Unassembled WGS sequence"/>
</dbReference>
<dbReference type="SUPFAM" id="SSF55729">
    <property type="entry name" value="Acyl-CoA N-acyltransferases (Nat)"/>
    <property type="match status" value="1"/>
</dbReference>
<proteinExistence type="predicted"/>
<dbReference type="EMBL" id="MQVX01000001">
    <property type="protein sequence ID" value="PQJ16021.1"/>
    <property type="molecule type" value="Genomic_DNA"/>
</dbReference>
<keyword evidence="1 4" id="KW-0808">Transferase</keyword>
<protein>
    <submittedName>
        <fullName evidence="4">N-acetyltransferase</fullName>
    </submittedName>
</protein>
<organism evidence="4 5">
    <name type="scientific">Aureicoccus marinus</name>
    <dbReference type="NCBI Taxonomy" id="754435"/>
    <lineage>
        <taxon>Bacteria</taxon>
        <taxon>Pseudomonadati</taxon>
        <taxon>Bacteroidota</taxon>
        <taxon>Flavobacteriia</taxon>
        <taxon>Flavobacteriales</taxon>
        <taxon>Flavobacteriaceae</taxon>
        <taxon>Aureicoccus</taxon>
    </lineage>
</organism>
<reference evidence="5" key="1">
    <citation type="submission" date="2016-11" db="EMBL/GenBank/DDBJ databases">
        <title>Trade-off between light-utilization and light-protection in marine flavobacteria.</title>
        <authorList>
            <person name="Kumagai Y."/>
            <person name="Yoshizawa S."/>
            <person name="Kogure K."/>
        </authorList>
    </citation>
    <scope>NUCLEOTIDE SEQUENCE [LARGE SCALE GENOMIC DNA]</scope>
    <source>
        <strain evidence="5">SG-18</strain>
    </source>
</reference>
<evidence type="ECO:0000256" key="1">
    <source>
        <dbReference type="ARBA" id="ARBA00022679"/>
    </source>
</evidence>
<dbReference type="GO" id="GO:0016747">
    <property type="term" value="F:acyltransferase activity, transferring groups other than amino-acyl groups"/>
    <property type="evidence" value="ECO:0007669"/>
    <property type="project" value="InterPro"/>
</dbReference>
<evidence type="ECO:0000313" key="4">
    <source>
        <dbReference type="EMBL" id="PQJ16021.1"/>
    </source>
</evidence>
<dbReference type="CDD" id="cd04301">
    <property type="entry name" value="NAT_SF"/>
    <property type="match status" value="1"/>
</dbReference>
<dbReference type="PANTHER" id="PTHR43072">
    <property type="entry name" value="N-ACETYLTRANSFERASE"/>
    <property type="match status" value="1"/>
</dbReference>
<dbReference type="RefSeq" id="WP_105001691.1">
    <property type="nucleotide sequence ID" value="NZ_MQVX01000001.1"/>
</dbReference>
<comment type="caution">
    <text evidence="4">The sequence shown here is derived from an EMBL/GenBank/DDBJ whole genome shotgun (WGS) entry which is preliminary data.</text>
</comment>
<dbReference type="InterPro" id="IPR016181">
    <property type="entry name" value="Acyl_CoA_acyltransferase"/>
</dbReference>
<evidence type="ECO:0000313" key="5">
    <source>
        <dbReference type="Proteomes" id="UP000239366"/>
    </source>
</evidence>
<keyword evidence="5" id="KW-1185">Reference proteome</keyword>
<sequence length="171" mass="19492">MQIRKMHNTDWSRVQDIYQKGLDTGIASFETEVPSYEKWDTKFLQTGRLVLETEEGVVGWTALSKVSPRYAYRGVAEVTIYLHPDAQGQGWGSALMTKLIEESEEAGIWTLHSAIFPQNEASVQLHLKMGFRKIGLRQRVAYRDGHWHDNLLMEKRSTTVGLNKPTTSIPT</sequence>
<dbReference type="PANTHER" id="PTHR43072:SF23">
    <property type="entry name" value="UPF0039 PROTEIN C11D3.02C"/>
    <property type="match status" value="1"/>
</dbReference>
<evidence type="ECO:0000256" key="2">
    <source>
        <dbReference type="ARBA" id="ARBA00023315"/>
    </source>
</evidence>
<dbReference type="AlphaFoldDB" id="A0A2S7T8W2"/>
<keyword evidence="2" id="KW-0012">Acyltransferase</keyword>
<evidence type="ECO:0000259" key="3">
    <source>
        <dbReference type="PROSITE" id="PS51186"/>
    </source>
</evidence>
<name>A0A2S7T8W2_9FLAO</name>
<dbReference type="OrthoDB" id="9799096at2"/>
<dbReference type="PROSITE" id="PS51186">
    <property type="entry name" value="GNAT"/>
    <property type="match status" value="1"/>
</dbReference>
<gene>
    <name evidence="4" type="ORF">BST99_10060</name>
</gene>